<evidence type="ECO:0000256" key="3">
    <source>
        <dbReference type="ARBA" id="ARBA00012756"/>
    </source>
</evidence>
<proteinExistence type="inferred from homology"/>
<dbReference type="GO" id="GO:0009341">
    <property type="term" value="C:beta-galactosidase complex"/>
    <property type="evidence" value="ECO:0007669"/>
    <property type="project" value="InterPro"/>
</dbReference>
<dbReference type="InterPro" id="IPR013738">
    <property type="entry name" value="Beta_galactosidase_Trimer"/>
</dbReference>
<keyword evidence="4 6" id="KW-0378">Hydrolase</keyword>
<dbReference type="Pfam" id="PF08532">
    <property type="entry name" value="Glyco_hydro_42M"/>
    <property type="match status" value="1"/>
</dbReference>
<evidence type="ECO:0000313" key="11">
    <source>
        <dbReference type="EMBL" id="TFV99920.1"/>
    </source>
</evidence>
<dbReference type="Gene3D" id="3.20.20.80">
    <property type="entry name" value="Glycosidases"/>
    <property type="match status" value="1"/>
</dbReference>
<organism evidence="11 12">
    <name type="scientific">Orlajensenia leifsoniae</name>
    <dbReference type="NCBI Taxonomy" id="2561933"/>
    <lineage>
        <taxon>Bacteria</taxon>
        <taxon>Bacillati</taxon>
        <taxon>Actinomycetota</taxon>
        <taxon>Actinomycetes</taxon>
        <taxon>Micrococcales</taxon>
        <taxon>Microbacteriaceae</taxon>
        <taxon>Orlajensenia</taxon>
    </lineage>
</organism>
<dbReference type="SUPFAM" id="SSF52317">
    <property type="entry name" value="Class I glutamine amidotransferase-like"/>
    <property type="match status" value="1"/>
</dbReference>
<reference evidence="11 12" key="1">
    <citation type="journal article" date="2018" name="J. Microbiol.">
        <title>Leifsonia flava sp. nov., a novel actinobacterium isolated from the rhizosphere of Aquilegia viridiflora.</title>
        <authorList>
            <person name="Cai Y."/>
            <person name="Tao W.Z."/>
            <person name="Ma Y.J."/>
            <person name="Cheng J."/>
            <person name="Zhang M.Y."/>
            <person name="Zhang Y.X."/>
        </authorList>
    </citation>
    <scope>NUCLEOTIDE SEQUENCE [LARGE SCALE GENOMIC DNA]</scope>
    <source>
        <strain evidence="11 12">SYP-B2174</strain>
    </source>
</reference>
<dbReference type="CDD" id="cd03143">
    <property type="entry name" value="A4_beta-galactosidase_middle_domain"/>
    <property type="match status" value="1"/>
</dbReference>
<feature type="binding site" evidence="8">
    <location>
        <position position="105"/>
    </location>
    <ligand>
        <name>substrate</name>
    </ligand>
</feature>
<dbReference type="Gene3D" id="3.40.50.880">
    <property type="match status" value="1"/>
</dbReference>
<dbReference type="InterPro" id="IPR029062">
    <property type="entry name" value="Class_I_gatase-like"/>
</dbReference>
<comment type="similarity">
    <text evidence="2 6">Belongs to the glycosyl hydrolase 42 family.</text>
</comment>
<feature type="domain" description="Glycoside hydrolase family 42 N-terminal" evidence="9">
    <location>
        <begin position="8"/>
        <end position="375"/>
    </location>
</feature>
<evidence type="ECO:0000256" key="7">
    <source>
        <dbReference type="PIRSR" id="PIRSR001084-1"/>
    </source>
</evidence>
<dbReference type="GO" id="GO:0004565">
    <property type="term" value="F:beta-galactosidase activity"/>
    <property type="evidence" value="ECO:0007669"/>
    <property type="project" value="UniProtKB-EC"/>
</dbReference>
<protein>
    <recommendedName>
        <fullName evidence="3 6">Beta-galactosidase</fullName>
        <shortName evidence="6">Beta-gal</shortName>
        <ecNumber evidence="3 6">3.2.1.23</ecNumber>
    </recommendedName>
</protein>
<comment type="catalytic activity">
    <reaction evidence="1 6">
        <text>Hydrolysis of terminal non-reducing beta-D-galactose residues in beta-D-galactosides.</text>
        <dbReference type="EC" id="3.2.1.23"/>
    </reaction>
</comment>
<feature type="active site" description="Nucleophile" evidence="7">
    <location>
        <position position="300"/>
    </location>
</feature>
<dbReference type="InterPro" id="IPR017853">
    <property type="entry name" value="GH"/>
</dbReference>
<evidence type="ECO:0000259" key="10">
    <source>
        <dbReference type="Pfam" id="PF08532"/>
    </source>
</evidence>
<evidence type="ECO:0000256" key="1">
    <source>
        <dbReference type="ARBA" id="ARBA00001412"/>
    </source>
</evidence>
<dbReference type="PANTHER" id="PTHR36447:SF1">
    <property type="entry name" value="BETA-GALACTOSIDASE GANA"/>
    <property type="match status" value="1"/>
</dbReference>
<keyword evidence="12" id="KW-1185">Reference proteome</keyword>
<evidence type="ECO:0000256" key="5">
    <source>
        <dbReference type="ARBA" id="ARBA00023295"/>
    </source>
</evidence>
<sequence length="664" mass="73696">MVLWYGGDYNPEQWTSDVWDQDVTLMRRAGVTVATVGVFSWAQLEPRDGVFEFGWLDDIIDRLHAGGIRVDLATATASPPAWLSAAHPEILPVTRDGVTLWPGSRQHYSPSSPVYRRYAARLVRKLAERYGSHPALIAWHIGNEFGNDNPRDYSDVAAAAFRRWLRSKYTTIDALNSEWGTAFWSQRYDSFEEILPPRSTPTFGNPAHLLDFERFSSDEHIACYVAELEILREYTPDIPVTTNFMGFFGPADYWKWAELVDFVCDDAYPDPGAYDSYIQSGMQRDLMRSLGHGKPWILMEQATSAVNWRAVNTPKAAGQMRATSYQALARGADGIMFFQWRQSIHGAEKFHSAMVPAQGTDHRIWREVEAFGNELPLLAQLEGTPVEGVKVAIVFNWDSWWSLDQKALPAETDYIAGLTAWYTALFNRGIVTDFAAPGADLSGYDLVIAPSLFCASESELQNLADYAETGTLLVTYLTGITDETTRLTPSGYLGPLAATLGIQIDEFSPRATHRADEPRRISGGVQGNYGVWSEIITAKTAEVVARFDDGTASGHPAVTRRPTTSGTAWYSAAELDRTAISDLLGRVIEDTDVEPEFLENAPGVEVVRRGGLVFAINHGRTTATVTVESVAMVLEPYEVVLIEAPEEAGDLLQRGPRHLPVRAR</sequence>
<feature type="active site" description="Proton donor" evidence="7">
    <location>
        <position position="144"/>
    </location>
</feature>
<dbReference type="Proteomes" id="UP000298127">
    <property type="component" value="Unassembled WGS sequence"/>
</dbReference>
<feature type="domain" description="Beta-galactosidase trimerisation" evidence="10">
    <location>
        <begin position="390"/>
        <end position="593"/>
    </location>
</feature>
<evidence type="ECO:0000256" key="6">
    <source>
        <dbReference type="PIRNR" id="PIRNR001084"/>
    </source>
</evidence>
<dbReference type="RefSeq" id="WP_135118817.1">
    <property type="nucleotide sequence ID" value="NZ_SPQZ01000001.1"/>
</dbReference>
<evidence type="ECO:0000313" key="12">
    <source>
        <dbReference type="Proteomes" id="UP000298127"/>
    </source>
</evidence>
<keyword evidence="5 6" id="KW-0326">Glycosidase</keyword>
<evidence type="ECO:0000256" key="2">
    <source>
        <dbReference type="ARBA" id="ARBA00005940"/>
    </source>
</evidence>
<evidence type="ECO:0000256" key="4">
    <source>
        <dbReference type="ARBA" id="ARBA00022801"/>
    </source>
</evidence>
<feature type="binding site" evidence="8">
    <location>
        <position position="143"/>
    </location>
    <ligand>
        <name>substrate</name>
    </ligand>
</feature>
<evidence type="ECO:0000256" key="8">
    <source>
        <dbReference type="PIRSR" id="PIRSR001084-2"/>
    </source>
</evidence>
<dbReference type="PANTHER" id="PTHR36447">
    <property type="entry name" value="BETA-GALACTOSIDASE GANA"/>
    <property type="match status" value="1"/>
</dbReference>
<dbReference type="Pfam" id="PF02449">
    <property type="entry name" value="Glyco_hydro_42"/>
    <property type="match status" value="1"/>
</dbReference>
<dbReference type="InterPro" id="IPR003476">
    <property type="entry name" value="Glyco_hydro_42"/>
</dbReference>
<name>A0A4Y9R6F2_9MICO</name>
<dbReference type="PIRSF" id="PIRSF001084">
    <property type="entry name" value="B-galactosidase"/>
    <property type="match status" value="1"/>
</dbReference>
<evidence type="ECO:0000259" key="9">
    <source>
        <dbReference type="Pfam" id="PF02449"/>
    </source>
</evidence>
<dbReference type="AlphaFoldDB" id="A0A4Y9R6F2"/>
<dbReference type="GO" id="GO:0005975">
    <property type="term" value="P:carbohydrate metabolic process"/>
    <property type="evidence" value="ECO:0007669"/>
    <property type="project" value="InterPro"/>
</dbReference>
<dbReference type="EMBL" id="SPQZ01000001">
    <property type="protein sequence ID" value="TFV99920.1"/>
    <property type="molecule type" value="Genomic_DNA"/>
</dbReference>
<dbReference type="EC" id="3.2.1.23" evidence="3 6"/>
<dbReference type="InterPro" id="IPR013529">
    <property type="entry name" value="Glyco_hydro_42_N"/>
</dbReference>
<gene>
    <name evidence="11" type="ORF">E4M00_01575</name>
</gene>
<feature type="binding site" evidence="8">
    <location>
        <position position="308"/>
    </location>
    <ligand>
        <name>substrate</name>
    </ligand>
</feature>
<comment type="caution">
    <text evidence="11">The sequence shown here is derived from an EMBL/GenBank/DDBJ whole genome shotgun (WGS) entry which is preliminary data.</text>
</comment>
<accession>A0A4Y9R6F2</accession>
<dbReference type="SUPFAM" id="SSF51445">
    <property type="entry name" value="(Trans)glycosidases"/>
    <property type="match status" value="1"/>
</dbReference>